<feature type="domain" description="CoA carboxyltransferase N-terminal" evidence="19">
    <location>
        <begin position="1"/>
        <end position="263"/>
    </location>
</feature>
<evidence type="ECO:0000313" key="22">
    <source>
        <dbReference type="Proteomes" id="UP001049518"/>
    </source>
</evidence>
<keyword evidence="11" id="KW-0862">Zinc</keyword>
<dbReference type="PROSITE" id="PS50989">
    <property type="entry name" value="COA_CT_CTER"/>
    <property type="match status" value="1"/>
</dbReference>
<keyword evidence="13" id="KW-0067">ATP-binding</keyword>
<evidence type="ECO:0000259" key="20">
    <source>
        <dbReference type="PROSITE" id="PS50989"/>
    </source>
</evidence>
<keyword evidence="11" id="KW-0479">Metal-binding</keyword>
<dbReference type="Proteomes" id="UP001049518">
    <property type="component" value="Chromosome"/>
</dbReference>
<proteinExistence type="inferred from homology"/>
<evidence type="ECO:0000256" key="9">
    <source>
        <dbReference type="ARBA" id="ARBA00022679"/>
    </source>
</evidence>
<dbReference type="Pfam" id="PF01039">
    <property type="entry name" value="Carboxyl_trans"/>
    <property type="match status" value="1"/>
</dbReference>
<sequence length="517" mass="53099">MGARAFLDAVLDPGTFTCWDTGPVSIGGATPHTPRNSPVSCGGATPHTPRNSPVDVRPGPGYAAELAEARARTGLDESVTTGAGRIRGRRVAVVVSEFGFLGGSIGVASARRVTAAVERATSLRLPLLAAPASGGTRMQEGTPAFLHMIGITGAVSAHKAAGLPFLTYLRHPTTGGVLASWGSLGHLTFAEPGALVGFLGPRVHRALAGEALPADVQRAENLHVHDLVDQVVPVSSLAATLDRTLGMLAPARGRDLSSGHFRETGAPAAPRSGWEAVLVTRRPGRPGARFLLDSAASDALELGGDGAGLILALTRFGRTPCVLLAQERTGGPFGVAALRRARRGIRLAADLGLPLVTVIDTAGAELSREAEEGGLSREIAHCLAELLASPSPTVSVLFGAGTGGAALALLPADHVIAANHGWLAPLPPEGAAVVVHRDAGRAADLADAQRIDAVTLAEAGVVDTLVPDAAAVTDPADFCHRIRQALETALGDVTAVEATGRRNRRLRRYATLGRSVT</sequence>
<comment type="subcellular location">
    <subcellularLocation>
        <location evidence="2">Cytoplasm</location>
    </subcellularLocation>
</comment>
<evidence type="ECO:0000256" key="7">
    <source>
        <dbReference type="ARBA" id="ARBA00018312"/>
    </source>
</evidence>
<comment type="catalytic activity">
    <reaction evidence="17">
        <text>N(6)-carboxybiotinyl-L-lysyl-[protein] + acetyl-CoA = N(6)-biotinyl-L-lysyl-[protein] + malonyl-CoA</text>
        <dbReference type="Rhea" id="RHEA:54728"/>
        <dbReference type="Rhea" id="RHEA-COMP:10505"/>
        <dbReference type="Rhea" id="RHEA-COMP:10506"/>
        <dbReference type="ChEBI" id="CHEBI:57288"/>
        <dbReference type="ChEBI" id="CHEBI:57384"/>
        <dbReference type="ChEBI" id="CHEBI:83144"/>
        <dbReference type="ChEBI" id="CHEBI:83145"/>
        <dbReference type="EC" id="2.1.3.15"/>
    </reaction>
</comment>
<dbReference type="EC" id="2.1.3.15" evidence="6"/>
<dbReference type="InterPro" id="IPR011763">
    <property type="entry name" value="COA_CT_C"/>
</dbReference>
<dbReference type="InterPro" id="IPR029045">
    <property type="entry name" value="ClpP/crotonase-like_dom_sf"/>
</dbReference>
<dbReference type="InterPro" id="IPR011762">
    <property type="entry name" value="COA_CT_N"/>
</dbReference>
<evidence type="ECO:0000256" key="13">
    <source>
        <dbReference type="ARBA" id="ARBA00022840"/>
    </source>
</evidence>
<protein>
    <recommendedName>
        <fullName evidence="7">Acetyl-coenzyme A carboxylase carboxyl transferase subunits beta/alpha</fullName>
        <ecNumber evidence="6">2.1.3.15</ecNumber>
    </recommendedName>
</protein>
<evidence type="ECO:0000256" key="15">
    <source>
        <dbReference type="ARBA" id="ARBA00023160"/>
    </source>
</evidence>
<comment type="similarity">
    <text evidence="4">In the N-terminal section; belongs to the AccD/PCCB family.</text>
</comment>
<keyword evidence="12" id="KW-0276">Fatty acid metabolism</keyword>
<feature type="region of interest" description="Disordered" evidence="18">
    <location>
        <begin position="29"/>
        <end position="57"/>
    </location>
</feature>
<dbReference type="InterPro" id="IPR034733">
    <property type="entry name" value="AcCoA_carboxyl_beta"/>
</dbReference>
<dbReference type="RefSeq" id="WP_231336387.1">
    <property type="nucleotide sequence ID" value="NZ_CP059572.1"/>
</dbReference>
<comment type="subunit">
    <text evidence="5">Acetyl-CoA carboxylase is a heterotetramer composed of biotin carboxyl carrier protein (AccB), biotin carboxylase (AccC) and two subunits of ACCase subunit beta/alpha.</text>
</comment>
<dbReference type="PROSITE" id="PS50980">
    <property type="entry name" value="COA_CT_NTER"/>
    <property type="match status" value="1"/>
</dbReference>
<dbReference type="PRINTS" id="PR01070">
    <property type="entry name" value="ACCCTRFRASEB"/>
</dbReference>
<evidence type="ECO:0000259" key="19">
    <source>
        <dbReference type="PROSITE" id="PS50980"/>
    </source>
</evidence>
<evidence type="ECO:0000256" key="12">
    <source>
        <dbReference type="ARBA" id="ARBA00022832"/>
    </source>
</evidence>
<keyword evidence="10" id="KW-0547">Nucleotide-binding</keyword>
<keyword evidence="8" id="KW-0444">Lipid biosynthesis</keyword>
<evidence type="ECO:0000256" key="8">
    <source>
        <dbReference type="ARBA" id="ARBA00022516"/>
    </source>
</evidence>
<keyword evidence="22" id="KW-1185">Reference proteome</keyword>
<dbReference type="SUPFAM" id="SSF52096">
    <property type="entry name" value="ClpP/crotonase"/>
    <property type="match status" value="2"/>
</dbReference>
<evidence type="ECO:0000256" key="11">
    <source>
        <dbReference type="ARBA" id="ARBA00022771"/>
    </source>
</evidence>
<dbReference type="PANTHER" id="PTHR42995">
    <property type="entry name" value="ACETYL-COENZYME A CARBOXYLASE CARBOXYL TRANSFERASE SUBUNIT BETA, CHLOROPLASTIC"/>
    <property type="match status" value="1"/>
</dbReference>
<comment type="cofactor">
    <cofactor evidence="1">
        <name>Zn(2+)</name>
        <dbReference type="ChEBI" id="CHEBI:29105"/>
    </cofactor>
</comment>
<keyword evidence="15" id="KW-0275">Fatty acid biosynthesis</keyword>
<comment type="function">
    <text evidence="16">Component of the acetyl coenzyme A carboxylase (ACC) complex. Biotin carboxylase (BC) catalyzes the carboxylation of biotin on its carrier protein (BCCP) and then the CO(2) group is transferred by the transcarboxylase to acetyl-CoA to form malonyl-CoA.</text>
</comment>
<keyword evidence="11" id="KW-0863">Zinc-finger</keyword>
<dbReference type="EMBL" id="CP059572">
    <property type="protein sequence ID" value="QXJ26730.1"/>
    <property type="molecule type" value="Genomic_DNA"/>
</dbReference>
<feature type="domain" description="CoA carboxyltransferase C-terminal" evidence="20">
    <location>
        <begin position="254"/>
        <end position="492"/>
    </location>
</feature>
<evidence type="ECO:0000256" key="17">
    <source>
        <dbReference type="ARBA" id="ARBA00049152"/>
    </source>
</evidence>
<evidence type="ECO:0000256" key="4">
    <source>
        <dbReference type="ARBA" id="ARBA00010284"/>
    </source>
</evidence>
<organism evidence="21 22">
    <name type="scientific">Actinomadura graeca</name>
    <dbReference type="NCBI Taxonomy" id="2750812"/>
    <lineage>
        <taxon>Bacteria</taxon>
        <taxon>Bacillati</taxon>
        <taxon>Actinomycetota</taxon>
        <taxon>Actinomycetes</taxon>
        <taxon>Streptosporangiales</taxon>
        <taxon>Thermomonosporaceae</taxon>
        <taxon>Actinomadura</taxon>
    </lineage>
</organism>
<evidence type="ECO:0000256" key="18">
    <source>
        <dbReference type="SAM" id="MobiDB-lite"/>
    </source>
</evidence>
<evidence type="ECO:0000256" key="1">
    <source>
        <dbReference type="ARBA" id="ARBA00001947"/>
    </source>
</evidence>
<dbReference type="PANTHER" id="PTHR42995:SF5">
    <property type="entry name" value="ACETYL-COENZYME A CARBOXYLASE CARBOXYL TRANSFERASE SUBUNIT BETA, CHLOROPLASTIC"/>
    <property type="match status" value="1"/>
</dbReference>
<dbReference type="InterPro" id="IPR000438">
    <property type="entry name" value="Acetyl_CoA_COase_Trfase_b_su"/>
</dbReference>
<evidence type="ECO:0000256" key="14">
    <source>
        <dbReference type="ARBA" id="ARBA00023098"/>
    </source>
</evidence>
<name>A0ABX8R6M2_9ACTN</name>
<evidence type="ECO:0000256" key="6">
    <source>
        <dbReference type="ARBA" id="ARBA00011883"/>
    </source>
</evidence>
<dbReference type="Gene3D" id="3.90.226.10">
    <property type="entry name" value="2-enoyl-CoA Hydratase, Chain A, domain 1"/>
    <property type="match status" value="2"/>
</dbReference>
<evidence type="ECO:0000256" key="5">
    <source>
        <dbReference type="ARBA" id="ARBA00011664"/>
    </source>
</evidence>
<dbReference type="InterPro" id="IPR001095">
    <property type="entry name" value="Acetyl_CoA_COase_a_su"/>
</dbReference>
<keyword evidence="9 21" id="KW-0808">Transferase</keyword>
<evidence type="ECO:0000313" key="21">
    <source>
        <dbReference type="EMBL" id="QXJ26730.1"/>
    </source>
</evidence>
<dbReference type="Pfam" id="PF03255">
    <property type="entry name" value="ACCA"/>
    <property type="match status" value="1"/>
</dbReference>
<evidence type="ECO:0000256" key="3">
    <source>
        <dbReference type="ARBA" id="ARBA00006276"/>
    </source>
</evidence>
<dbReference type="GO" id="GO:0016740">
    <property type="term" value="F:transferase activity"/>
    <property type="evidence" value="ECO:0007669"/>
    <property type="project" value="UniProtKB-KW"/>
</dbReference>
<evidence type="ECO:0000256" key="16">
    <source>
        <dbReference type="ARBA" id="ARBA00025280"/>
    </source>
</evidence>
<accession>A0ABX8R6M2</accession>
<keyword evidence="14" id="KW-0443">Lipid metabolism</keyword>
<comment type="similarity">
    <text evidence="3">In the C-terminal section; belongs to the AccA family.</text>
</comment>
<gene>
    <name evidence="21" type="ORF">AGRA3207_005064</name>
</gene>
<evidence type="ECO:0000256" key="2">
    <source>
        <dbReference type="ARBA" id="ARBA00004496"/>
    </source>
</evidence>
<evidence type="ECO:0000256" key="10">
    <source>
        <dbReference type="ARBA" id="ARBA00022741"/>
    </source>
</evidence>
<reference evidence="21" key="1">
    <citation type="submission" date="2020-07" db="EMBL/GenBank/DDBJ databases">
        <authorList>
            <person name="Tarantini F.S."/>
            <person name="Hong K.W."/>
            <person name="Chan K.G."/>
        </authorList>
    </citation>
    <scope>NUCLEOTIDE SEQUENCE</scope>
    <source>
        <strain evidence="21">32-07</strain>
    </source>
</reference>